<dbReference type="SMART" id="SM00478">
    <property type="entry name" value="ENDO3c"/>
    <property type="match status" value="1"/>
</dbReference>
<dbReference type="InterPro" id="IPR011257">
    <property type="entry name" value="DNA_glycosylase"/>
</dbReference>
<evidence type="ECO:0000256" key="11">
    <source>
        <dbReference type="ARBA" id="ARBA00023295"/>
    </source>
</evidence>
<dbReference type="InterPro" id="IPR000445">
    <property type="entry name" value="HhH_motif"/>
</dbReference>
<evidence type="ECO:0000256" key="2">
    <source>
        <dbReference type="ARBA" id="ARBA00022485"/>
    </source>
</evidence>
<comment type="similarity">
    <text evidence="1 12">Belongs to the Nth/MutY family.</text>
</comment>
<feature type="binding site" evidence="12">
    <location>
        <position position="204"/>
    </location>
    <ligand>
        <name>[4Fe-4S] cluster</name>
        <dbReference type="ChEBI" id="CHEBI:49883"/>
    </ligand>
</feature>
<keyword evidence="3 12" id="KW-0479">Metal-binding</keyword>
<keyword evidence="7 12" id="KW-0411">Iron-sulfur</keyword>
<comment type="cofactor">
    <cofactor evidence="12">
        <name>[4Fe-4S] cluster</name>
        <dbReference type="ChEBI" id="CHEBI:49883"/>
    </cofactor>
    <text evidence="12">Binds 1 [4Fe-4S] cluster.</text>
</comment>
<keyword evidence="5 12" id="KW-0378">Hydrolase</keyword>
<dbReference type="Pfam" id="PF00730">
    <property type="entry name" value="HhH-GPD"/>
    <property type="match status" value="1"/>
</dbReference>
<evidence type="ECO:0000313" key="14">
    <source>
        <dbReference type="EMBL" id="SHG49410.1"/>
    </source>
</evidence>
<reference evidence="15" key="1">
    <citation type="submission" date="2016-11" db="EMBL/GenBank/DDBJ databases">
        <authorList>
            <person name="Varghese N."/>
            <person name="Submissions S."/>
        </authorList>
    </citation>
    <scope>NUCLEOTIDE SEQUENCE [LARGE SCALE GENOMIC DNA]</scope>
    <source>
        <strain evidence="15">DSM 11003</strain>
    </source>
</reference>
<feature type="binding site" evidence="12">
    <location>
        <position position="198"/>
    </location>
    <ligand>
        <name>[4Fe-4S] cluster</name>
        <dbReference type="ChEBI" id="CHEBI:49883"/>
    </ligand>
</feature>
<comment type="function">
    <text evidence="12">DNA repair enzyme that has both DNA N-glycosylase activity and AP-lyase activity. The DNA N-glycosylase activity releases various damaged pyrimidines from DNA by cleaving the N-glycosidic bond, leaving an AP (apurinic/apyrimidinic) site. The AP-lyase activity cleaves the phosphodiester bond 3' to the AP site by a beta-elimination, leaving a 3'-terminal unsaturated sugar and a product with a terminal 5'-phosphate.</text>
</comment>
<comment type="catalytic activity">
    <reaction evidence="12">
        <text>2'-deoxyribonucleotide-(2'-deoxyribose 5'-phosphate)-2'-deoxyribonucleotide-DNA = a 3'-end 2'-deoxyribonucleotide-(2,3-dehydro-2,3-deoxyribose 5'-phosphate)-DNA + a 5'-end 5'-phospho-2'-deoxyribonucleoside-DNA + H(+)</text>
        <dbReference type="Rhea" id="RHEA:66592"/>
        <dbReference type="Rhea" id="RHEA-COMP:13180"/>
        <dbReference type="Rhea" id="RHEA-COMP:16897"/>
        <dbReference type="Rhea" id="RHEA-COMP:17067"/>
        <dbReference type="ChEBI" id="CHEBI:15378"/>
        <dbReference type="ChEBI" id="CHEBI:136412"/>
        <dbReference type="ChEBI" id="CHEBI:157695"/>
        <dbReference type="ChEBI" id="CHEBI:167181"/>
        <dbReference type="EC" id="4.2.99.18"/>
    </reaction>
</comment>
<dbReference type="Proteomes" id="UP000242329">
    <property type="component" value="Unassembled WGS sequence"/>
</dbReference>
<organism evidence="14 15">
    <name type="scientific">Thermosyntropha lipolytica DSM 11003</name>
    <dbReference type="NCBI Taxonomy" id="1123382"/>
    <lineage>
        <taxon>Bacteria</taxon>
        <taxon>Bacillati</taxon>
        <taxon>Bacillota</taxon>
        <taxon>Clostridia</taxon>
        <taxon>Eubacteriales</taxon>
        <taxon>Syntrophomonadaceae</taxon>
        <taxon>Thermosyntropha</taxon>
    </lineage>
</organism>
<dbReference type="FunFam" id="1.10.340.30:FF:000001">
    <property type="entry name" value="Endonuclease III"/>
    <property type="match status" value="1"/>
</dbReference>
<feature type="binding site" evidence="12">
    <location>
        <position position="195"/>
    </location>
    <ligand>
        <name>[4Fe-4S] cluster</name>
        <dbReference type="ChEBI" id="CHEBI:49883"/>
    </ligand>
</feature>
<evidence type="ECO:0000313" key="15">
    <source>
        <dbReference type="Proteomes" id="UP000242329"/>
    </source>
</evidence>
<sequence length="208" mass="23764">MDNRERCRIILDRLEGEYPDASTLLKYRNLFELLVAVILSAQSTDEQVNRVTDRLFARYPTPYALAEASLEELEEIIKKVGLYKSKARNLKKMAEMLIARYNGEVPDNMEELLALPGVGRKTANVVLSVGFNKPGLGVDTHVHRVANRLGLVKAKNPKDTEKQLKELIAVSWWGKAHHLFIFHGRRVCKARRPYCTNCLIEDLCLKIF</sequence>
<proteinExistence type="inferred from homology"/>
<dbReference type="PIRSF" id="PIRSF001435">
    <property type="entry name" value="Nth"/>
    <property type="match status" value="1"/>
</dbReference>
<dbReference type="NCBIfam" id="TIGR01083">
    <property type="entry name" value="nth"/>
    <property type="match status" value="1"/>
</dbReference>
<dbReference type="STRING" id="1123382.SAMN02745221_00337"/>
<dbReference type="PROSITE" id="PS01155">
    <property type="entry name" value="ENDONUCLEASE_III_2"/>
    <property type="match status" value="1"/>
</dbReference>
<dbReference type="Gene3D" id="1.10.340.30">
    <property type="entry name" value="Hypothetical protein, domain 2"/>
    <property type="match status" value="1"/>
</dbReference>
<dbReference type="EC" id="4.2.99.18" evidence="12"/>
<evidence type="ECO:0000259" key="13">
    <source>
        <dbReference type="SMART" id="SM00478"/>
    </source>
</evidence>
<dbReference type="GO" id="GO:0140078">
    <property type="term" value="F:class I DNA-(apurinic or apyrimidinic site) endonuclease activity"/>
    <property type="evidence" value="ECO:0007669"/>
    <property type="project" value="UniProtKB-EC"/>
</dbReference>
<dbReference type="InterPro" id="IPR003651">
    <property type="entry name" value="Endonuclease3_FeS-loop_motif"/>
</dbReference>
<evidence type="ECO:0000256" key="10">
    <source>
        <dbReference type="ARBA" id="ARBA00023239"/>
    </source>
</evidence>
<evidence type="ECO:0000256" key="12">
    <source>
        <dbReference type="HAMAP-Rule" id="MF_00942"/>
    </source>
</evidence>
<keyword evidence="2 12" id="KW-0004">4Fe-4S</keyword>
<keyword evidence="11 12" id="KW-0326">Glycosidase</keyword>
<protein>
    <recommendedName>
        <fullName evidence="12">Endonuclease III</fullName>
        <ecNumber evidence="12">4.2.99.18</ecNumber>
    </recommendedName>
    <alternativeName>
        <fullName evidence="12">DNA-(apurinic or apyrimidinic site) lyase</fullName>
    </alternativeName>
</protein>
<keyword evidence="4 12" id="KW-0227">DNA damage</keyword>
<dbReference type="InterPro" id="IPR005759">
    <property type="entry name" value="Nth"/>
</dbReference>
<gene>
    <name evidence="12" type="primary">nth</name>
    <name evidence="14" type="ORF">SAMN02745221_00337</name>
</gene>
<evidence type="ECO:0000256" key="6">
    <source>
        <dbReference type="ARBA" id="ARBA00023004"/>
    </source>
</evidence>
<keyword evidence="6 12" id="KW-0408">Iron</keyword>
<dbReference type="GO" id="GO:0051539">
    <property type="term" value="F:4 iron, 4 sulfur cluster binding"/>
    <property type="evidence" value="ECO:0007669"/>
    <property type="project" value="UniProtKB-UniRule"/>
</dbReference>
<evidence type="ECO:0000256" key="5">
    <source>
        <dbReference type="ARBA" id="ARBA00022801"/>
    </source>
</evidence>
<keyword evidence="15" id="KW-1185">Reference proteome</keyword>
<dbReference type="PANTHER" id="PTHR10359:SF18">
    <property type="entry name" value="ENDONUCLEASE III"/>
    <property type="match status" value="1"/>
</dbReference>
<keyword evidence="14" id="KW-0255">Endonuclease</keyword>
<keyword evidence="9 12" id="KW-0234">DNA repair</keyword>
<evidence type="ECO:0000256" key="7">
    <source>
        <dbReference type="ARBA" id="ARBA00023014"/>
    </source>
</evidence>
<dbReference type="AlphaFoldDB" id="A0A1M5K9Y8"/>
<keyword evidence="10 12" id="KW-0456">Lyase</keyword>
<evidence type="ECO:0000256" key="9">
    <source>
        <dbReference type="ARBA" id="ARBA00023204"/>
    </source>
</evidence>
<dbReference type="InterPro" id="IPR003265">
    <property type="entry name" value="HhH-GPD_domain"/>
</dbReference>
<evidence type="ECO:0000256" key="1">
    <source>
        <dbReference type="ARBA" id="ARBA00008343"/>
    </source>
</evidence>
<feature type="binding site" evidence="12">
    <location>
        <position position="188"/>
    </location>
    <ligand>
        <name>[4Fe-4S] cluster</name>
        <dbReference type="ChEBI" id="CHEBI:49883"/>
    </ligand>
</feature>
<dbReference type="PANTHER" id="PTHR10359">
    <property type="entry name" value="A/G-SPECIFIC ADENINE GLYCOSYLASE/ENDONUCLEASE III"/>
    <property type="match status" value="1"/>
</dbReference>
<dbReference type="GO" id="GO:0003677">
    <property type="term" value="F:DNA binding"/>
    <property type="evidence" value="ECO:0007669"/>
    <property type="project" value="UniProtKB-UniRule"/>
</dbReference>
<dbReference type="SUPFAM" id="SSF48150">
    <property type="entry name" value="DNA-glycosylase"/>
    <property type="match status" value="1"/>
</dbReference>
<dbReference type="HAMAP" id="MF_00942">
    <property type="entry name" value="Nth"/>
    <property type="match status" value="1"/>
</dbReference>
<dbReference type="GO" id="GO:0006285">
    <property type="term" value="P:base-excision repair, AP site formation"/>
    <property type="evidence" value="ECO:0007669"/>
    <property type="project" value="TreeGrafter"/>
</dbReference>
<keyword evidence="8 12" id="KW-0238">DNA-binding</keyword>
<keyword evidence="14" id="KW-0540">Nuclease</keyword>
<feature type="domain" description="HhH-GPD" evidence="13">
    <location>
        <begin position="39"/>
        <end position="186"/>
    </location>
</feature>
<evidence type="ECO:0000256" key="4">
    <source>
        <dbReference type="ARBA" id="ARBA00022763"/>
    </source>
</evidence>
<dbReference type="FunFam" id="1.10.1670.10:FF:000001">
    <property type="entry name" value="Endonuclease III"/>
    <property type="match status" value="1"/>
</dbReference>
<name>A0A1M5K9Y8_9FIRM</name>
<dbReference type="Gene3D" id="1.10.1670.10">
    <property type="entry name" value="Helix-hairpin-Helix base-excision DNA repair enzymes (C-terminal)"/>
    <property type="match status" value="1"/>
</dbReference>
<dbReference type="SMART" id="SM00525">
    <property type="entry name" value="FES"/>
    <property type="match status" value="1"/>
</dbReference>
<dbReference type="Pfam" id="PF00633">
    <property type="entry name" value="HHH"/>
    <property type="match status" value="1"/>
</dbReference>
<dbReference type="RefSeq" id="WP_200774176.1">
    <property type="nucleotide sequence ID" value="NZ_FQWY01000004.1"/>
</dbReference>
<dbReference type="InterPro" id="IPR023170">
    <property type="entry name" value="HhH_base_excis_C"/>
</dbReference>
<dbReference type="InterPro" id="IPR004036">
    <property type="entry name" value="Endonuclease-III-like_CS2"/>
</dbReference>
<dbReference type="GO" id="GO:0019104">
    <property type="term" value="F:DNA N-glycosylase activity"/>
    <property type="evidence" value="ECO:0007669"/>
    <property type="project" value="UniProtKB-UniRule"/>
</dbReference>
<dbReference type="EMBL" id="FQWY01000004">
    <property type="protein sequence ID" value="SHG49410.1"/>
    <property type="molecule type" value="Genomic_DNA"/>
</dbReference>
<accession>A0A1M5K9Y8</accession>
<dbReference type="CDD" id="cd00056">
    <property type="entry name" value="ENDO3c"/>
    <property type="match status" value="1"/>
</dbReference>
<evidence type="ECO:0000256" key="3">
    <source>
        <dbReference type="ARBA" id="ARBA00022723"/>
    </source>
</evidence>
<dbReference type="GO" id="GO:0046872">
    <property type="term" value="F:metal ion binding"/>
    <property type="evidence" value="ECO:0007669"/>
    <property type="project" value="UniProtKB-KW"/>
</dbReference>
<evidence type="ECO:0000256" key="8">
    <source>
        <dbReference type="ARBA" id="ARBA00023125"/>
    </source>
</evidence>